<gene>
    <name evidence="4" type="ORF">Voc01_104210</name>
</gene>
<dbReference type="SUPFAM" id="SSF51412">
    <property type="entry name" value="Inosine monophosphate dehydrogenase (IMPDH)"/>
    <property type="match status" value="1"/>
</dbReference>
<dbReference type="EMBL" id="BOPH01000163">
    <property type="protein sequence ID" value="GIJ75504.1"/>
    <property type="molecule type" value="Genomic_DNA"/>
</dbReference>
<dbReference type="CDD" id="cd04730">
    <property type="entry name" value="NPD_like"/>
    <property type="match status" value="1"/>
</dbReference>
<dbReference type="PANTHER" id="PTHR32332:SF33">
    <property type="entry name" value="NITRONATE MONOOXYGENASE DOMAIN-CONTAINING PROTEIN"/>
    <property type="match status" value="1"/>
</dbReference>
<comment type="caution">
    <text evidence="4">The sequence shown here is derived from an EMBL/GenBank/DDBJ whole genome shotgun (WGS) entry which is preliminary data.</text>
</comment>
<dbReference type="Proteomes" id="UP000635606">
    <property type="component" value="Unassembled WGS sequence"/>
</dbReference>
<organism evidence="4 5">
    <name type="scientific">Virgisporangium ochraceum</name>
    <dbReference type="NCBI Taxonomy" id="65505"/>
    <lineage>
        <taxon>Bacteria</taxon>
        <taxon>Bacillati</taxon>
        <taxon>Actinomycetota</taxon>
        <taxon>Actinomycetes</taxon>
        <taxon>Micromonosporales</taxon>
        <taxon>Micromonosporaceae</taxon>
        <taxon>Virgisporangium</taxon>
    </lineage>
</organism>
<reference evidence="4" key="1">
    <citation type="submission" date="2021-01" db="EMBL/GenBank/DDBJ databases">
        <title>Whole genome shotgun sequence of Virgisporangium ochraceum NBRC 16418.</title>
        <authorList>
            <person name="Komaki H."/>
            <person name="Tamura T."/>
        </authorList>
    </citation>
    <scope>NUCLEOTIDE SEQUENCE</scope>
    <source>
        <strain evidence="4">NBRC 16418</strain>
    </source>
</reference>
<keyword evidence="4" id="KW-0223">Dioxygenase</keyword>
<proteinExistence type="predicted"/>
<keyword evidence="2" id="KW-0288">FMN</keyword>
<dbReference type="Gene3D" id="3.20.20.70">
    <property type="entry name" value="Aldolase class I"/>
    <property type="match status" value="1"/>
</dbReference>
<dbReference type="Pfam" id="PF03060">
    <property type="entry name" value="NMO"/>
    <property type="match status" value="1"/>
</dbReference>
<dbReference type="RefSeq" id="WP_203935265.1">
    <property type="nucleotide sequence ID" value="NZ_BOPH01000163.1"/>
</dbReference>
<dbReference type="PANTHER" id="PTHR32332">
    <property type="entry name" value="2-NITROPROPANE DIOXYGENASE"/>
    <property type="match status" value="1"/>
</dbReference>
<keyword evidence="3" id="KW-0560">Oxidoreductase</keyword>
<accession>A0A8J4EHZ2</accession>
<dbReference type="InterPro" id="IPR013785">
    <property type="entry name" value="Aldolase_TIM"/>
</dbReference>
<evidence type="ECO:0000256" key="1">
    <source>
        <dbReference type="ARBA" id="ARBA00022630"/>
    </source>
</evidence>
<evidence type="ECO:0000256" key="2">
    <source>
        <dbReference type="ARBA" id="ARBA00022643"/>
    </source>
</evidence>
<evidence type="ECO:0000313" key="5">
    <source>
        <dbReference type="Proteomes" id="UP000635606"/>
    </source>
</evidence>
<dbReference type="AlphaFoldDB" id="A0A8J4EHZ2"/>
<sequence length="488" mass="51729">MSGPVFRPDRNGPRIIQGGMGVAVSGWELARAVARTGQLGVVSGTALEVVCARRLQCGDPDGAVRRALAHLPLPGIADRIVRTYHVPGGKAPDAPFRPVLRYSLRPSRALAELTVAANFAEVFLARDGHDGPVGINYLRKIELSIPFACYGAMLAGVDMVLMGAGNPADLPALLDGLSRHEPVALPVRVQGATSADGEFAVRFDPRELAAAQPPPRRPGFAAIVASADLAEALAADPVTRPDGFVVEGHTAGGHNAPPRGPRRLDGLGQPVYDDRDEVDVARMTGLGLPFWMAGSYGTPEALSRVVAAGATGVQVGTAFALCRESGMNPRYRREILRRVVRDDVTVRTDPRASPTGFPFKVVDLPGTLADEEVYARRDRLCDLGVLRSAYRRPDGRIGYRCPAEPVGMYEGHGGRPANTDGRRCLCNGLMAAAGLAQRRADGEPEPAVVTAGTDFTGVRRLLATMPPGAETYTAADVVRFLLDTTADA</sequence>
<protein>
    <submittedName>
        <fullName evidence="4">2-nitropropane dioxygenase</fullName>
    </submittedName>
</protein>
<keyword evidence="5" id="KW-1185">Reference proteome</keyword>
<keyword evidence="1" id="KW-0285">Flavoprotein</keyword>
<name>A0A8J4EHZ2_9ACTN</name>
<dbReference type="GO" id="GO:0018580">
    <property type="term" value="F:nitronate monooxygenase activity"/>
    <property type="evidence" value="ECO:0007669"/>
    <property type="project" value="InterPro"/>
</dbReference>
<dbReference type="GO" id="GO:0051213">
    <property type="term" value="F:dioxygenase activity"/>
    <property type="evidence" value="ECO:0007669"/>
    <property type="project" value="UniProtKB-KW"/>
</dbReference>
<evidence type="ECO:0000256" key="3">
    <source>
        <dbReference type="ARBA" id="ARBA00023002"/>
    </source>
</evidence>
<evidence type="ECO:0000313" key="4">
    <source>
        <dbReference type="EMBL" id="GIJ75504.1"/>
    </source>
</evidence>
<dbReference type="InterPro" id="IPR004136">
    <property type="entry name" value="NMO"/>
</dbReference>